<keyword evidence="8" id="KW-0732">Signal</keyword>
<feature type="domain" description="Helicase C-terminal" evidence="10">
    <location>
        <begin position="343"/>
        <end position="489"/>
    </location>
</feature>
<dbReference type="PROSITE" id="PS51195">
    <property type="entry name" value="Q_MOTIF"/>
    <property type="match status" value="1"/>
</dbReference>
<dbReference type="Proteomes" id="UP000030690">
    <property type="component" value="Unassembled WGS sequence"/>
</dbReference>
<feature type="signal peptide" evidence="8">
    <location>
        <begin position="1"/>
        <end position="20"/>
    </location>
</feature>
<evidence type="ECO:0000313" key="12">
    <source>
        <dbReference type="EMBL" id="ETW20028.1"/>
    </source>
</evidence>
<evidence type="ECO:0000313" key="13">
    <source>
        <dbReference type="Proteomes" id="UP000030690"/>
    </source>
</evidence>
<dbReference type="PROSITE" id="PS51192">
    <property type="entry name" value="HELICASE_ATP_BIND_1"/>
    <property type="match status" value="1"/>
</dbReference>
<dbReference type="GO" id="GO:0003724">
    <property type="term" value="F:RNA helicase activity"/>
    <property type="evidence" value="ECO:0007669"/>
    <property type="project" value="UniProtKB-EC"/>
</dbReference>
<dbReference type="SMART" id="SM00487">
    <property type="entry name" value="DEXDc"/>
    <property type="match status" value="1"/>
</dbReference>
<organism evidence="12 13">
    <name type="scientific">Plasmodium falciparum Vietnam Oak-Knoll</name>
    <name type="common">FVO</name>
    <dbReference type="NCBI Taxonomy" id="1036723"/>
    <lineage>
        <taxon>Eukaryota</taxon>
        <taxon>Sar</taxon>
        <taxon>Alveolata</taxon>
        <taxon>Apicomplexa</taxon>
        <taxon>Aconoidasida</taxon>
        <taxon>Haemosporida</taxon>
        <taxon>Plasmodiidae</taxon>
        <taxon>Plasmodium</taxon>
        <taxon>Plasmodium (Laverania)</taxon>
    </lineage>
</organism>
<dbReference type="OrthoDB" id="10256233at2759"/>
<dbReference type="InterPro" id="IPR001650">
    <property type="entry name" value="Helicase_C-like"/>
</dbReference>
<dbReference type="Pfam" id="PF00270">
    <property type="entry name" value="DEAD"/>
    <property type="match status" value="1"/>
</dbReference>
<evidence type="ECO:0000256" key="4">
    <source>
        <dbReference type="ARBA" id="ARBA00022840"/>
    </source>
</evidence>
<dbReference type="GO" id="GO:0005524">
    <property type="term" value="F:ATP binding"/>
    <property type="evidence" value="ECO:0007669"/>
    <property type="project" value="UniProtKB-UniRule"/>
</dbReference>
<dbReference type="InterPro" id="IPR014014">
    <property type="entry name" value="RNA_helicase_DEAD_Q_motif"/>
</dbReference>
<gene>
    <name evidence="12" type="ORF">PFFVO_00929</name>
</gene>
<feature type="chain" id="PRO_5001539090" description="ATP-dependent RNA helicase" evidence="8">
    <location>
        <begin position="21"/>
        <end position="502"/>
    </location>
</feature>
<dbReference type="GO" id="GO:0003723">
    <property type="term" value="F:RNA binding"/>
    <property type="evidence" value="ECO:0007669"/>
    <property type="project" value="UniProtKB-UniRule"/>
</dbReference>
<dbReference type="FunFam" id="3.40.50.300:FF:002330">
    <property type="entry name" value="ATP-dependent RNA helicase DDX27"/>
    <property type="match status" value="1"/>
</dbReference>
<dbReference type="InterPro" id="IPR014001">
    <property type="entry name" value="Helicase_ATP-bd"/>
</dbReference>
<comment type="function">
    <text evidence="7">RNA helicase.</text>
</comment>
<keyword evidence="2 7" id="KW-0378">Hydrolase</keyword>
<sequence>MSFLLPLVIFFLFFFHLIKSYNINYHINDKTFFPYQQKHQIKKKKKNYIKYDGKGIILLKDSKEGNSLNFKVEDFLCESEKKEKNKNKESHGSFFFQTNTTFSELNIHKLLIENLKNHNINTPSVIQYDLLKYYDEHNDNLQNIIIAAENGIGKTLSYIIFLINHILKKGTNKNTCTLILQYNNLLCNQCYDLLKKLSKNVKAQIVNLKYEGIINIKNHLIVICTPVRLISYIKEDKENVFSTFFENLDFLIMDEVDILFDNPYIRNMKIIFDELNKLKNEKSVSIITSSTLCNKGKKSIYNNVIKYITNPIVIKTNYFHNIHPFINYHFIKASNYYIKNKVQIIKHILSKQNYKKVLIFCNTLKSSNTAFSLLKLHFDNIFLFNSTVTKEDQTIILNHFKNSQNPILVTTDIIYRGIDISNISHLFHFDTPTNIVVYTHRNGRLARGANTGHVYIFKHFEDLVTRKIYELHKNKLKFEEIFSRKRSLRKNYKRELQKKSEK</sequence>
<dbReference type="PANTHER" id="PTHR24031">
    <property type="entry name" value="RNA HELICASE"/>
    <property type="match status" value="1"/>
</dbReference>
<keyword evidence="1 7" id="KW-0547">Nucleotide-binding</keyword>
<dbReference type="SMART" id="SM00490">
    <property type="entry name" value="HELICc"/>
    <property type="match status" value="1"/>
</dbReference>
<dbReference type="EC" id="3.6.4.13" evidence="7"/>
<comment type="similarity">
    <text evidence="7">Belongs to the DEAD box helicase family.</text>
</comment>
<reference evidence="12 13" key="1">
    <citation type="submission" date="2013-02" db="EMBL/GenBank/DDBJ databases">
        <title>The Genome Annotation of Plasmodium falciparum Vietnam Oak-Knoll (FVO).</title>
        <authorList>
            <consortium name="The Broad Institute Genome Sequencing Platform"/>
            <consortium name="The Broad Institute Genome Sequencing Center for Infectious Disease"/>
            <person name="Neafsey D."/>
            <person name="Hoffman S."/>
            <person name="Volkman S."/>
            <person name="Rosenthal P."/>
            <person name="Walker B."/>
            <person name="Young S.K."/>
            <person name="Zeng Q."/>
            <person name="Gargeya S."/>
            <person name="Fitzgerald M."/>
            <person name="Haas B."/>
            <person name="Abouelleil A."/>
            <person name="Allen A.W."/>
            <person name="Alvarado L."/>
            <person name="Arachchi H.M."/>
            <person name="Berlin A.M."/>
            <person name="Chapman S.B."/>
            <person name="Gainer-Dewar J."/>
            <person name="Goldberg J."/>
            <person name="Griggs A."/>
            <person name="Gujja S."/>
            <person name="Hansen M."/>
            <person name="Howarth C."/>
            <person name="Imamovic A."/>
            <person name="Ireland A."/>
            <person name="Larimer J."/>
            <person name="McCowan C."/>
            <person name="Murphy C."/>
            <person name="Pearson M."/>
            <person name="Poon T.W."/>
            <person name="Priest M."/>
            <person name="Roberts A."/>
            <person name="Saif S."/>
            <person name="Shea T."/>
            <person name="Sisk P."/>
            <person name="Sykes S."/>
            <person name="Wortman J."/>
            <person name="Nusbaum C."/>
            <person name="Birren B."/>
        </authorList>
    </citation>
    <scope>NUCLEOTIDE SEQUENCE [LARGE SCALE GENOMIC DNA]</scope>
    <source>
        <strain evidence="13">Vietnam Oak-Knoll (FVO)</strain>
    </source>
</reference>
<feature type="short sequence motif" description="Q motif" evidence="6">
    <location>
        <begin position="100"/>
        <end position="128"/>
    </location>
</feature>
<comment type="catalytic activity">
    <reaction evidence="7">
        <text>ATP + H2O = ADP + phosphate + H(+)</text>
        <dbReference type="Rhea" id="RHEA:13065"/>
        <dbReference type="ChEBI" id="CHEBI:15377"/>
        <dbReference type="ChEBI" id="CHEBI:15378"/>
        <dbReference type="ChEBI" id="CHEBI:30616"/>
        <dbReference type="ChEBI" id="CHEBI:43474"/>
        <dbReference type="ChEBI" id="CHEBI:456216"/>
        <dbReference type="EC" id="3.6.4.13"/>
    </reaction>
</comment>
<evidence type="ECO:0000256" key="1">
    <source>
        <dbReference type="ARBA" id="ARBA00022741"/>
    </source>
</evidence>
<dbReference type="Gene3D" id="3.40.50.300">
    <property type="entry name" value="P-loop containing nucleotide triphosphate hydrolases"/>
    <property type="match status" value="2"/>
</dbReference>
<dbReference type="Pfam" id="PF00271">
    <property type="entry name" value="Helicase_C"/>
    <property type="match status" value="1"/>
</dbReference>
<accession>A0A024VAH1</accession>
<dbReference type="InterPro" id="IPR027417">
    <property type="entry name" value="P-loop_NTPase"/>
</dbReference>
<evidence type="ECO:0000256" key="3">
    <source>
        <dbReference type="ARBA" id="ARBA00022806"/>
    </source>
</evidence>
<keyword evidence="5 7" id="KW-0694">RNA-binding</keyword>
<dbReference type="AlphaFoldDB" id="A0A024VAH1"/>
<evidence type="ECO:0000256" key="6">
    <source>
        <dbReference type="PROSITE-ProRule" id="PRU00552"/>
    </source>
</evidence>
<evidence type="ECO:0000256" key="5">
    <source>
        <dbReference type="ARBA" id="ARBA00022884"/>
    </source>
</evidence>
<reference evidence="12 13" key="2">
    <citation type="submission" date="2013-02" db="EMBL/GenBank/DDBJ databases">
        <title>The Genome Sequence of Plasmodium falciparum Vietnam Oak-Knoll (FVO).</title>
        <authorList>
            <consortium name="The Broad Institute Genome Sequencing Platform"/>
            <consortium name="The Broad Institute Genome Sequencing Center for Infectious Disease"/>
            <person name="Neafsey D."/>
            <person name="Cheeseman I."/>
            <person name="Volkman S."/>
            <person name="Adams J."/>
            <person name="Walker B."/>
            <person name="Young S.K."/>
            <person name="Zeng Q."/>
            <person name="Gargeya S."/>
            <person name="Fitzgerald M."/>
            <person name="Haas B."/>
            <person name="Abouelleil A."/>
            <person name="Alvarado L."/>
            <person name="Arachchi H.M."/>
            <person name="Berlin A.M."/>
            <person name="Chapman S.B."/>
            <person name="Dewar J."/>
            <person name="Goldberg J."/>
            <person name="Griggs A."/>
            <person name="Gujja S."/>
            <person name="Hansen M."/>
            <person name="Howarth C."/>
            <person name="Imamovic A."/>
            <person name="Larimer J."/>
            <person name="McCowan C."/>
            <person name="Murphy C."/>
            <person name="Neiman D."/>
            <person name="Pearson M."/>
            <person name="Priest M."/>
            <person name="Roberts A."/>
            <person name="Saif S."/>
            <person name="Shea T."/>
            <person name="Sisk P."/>
            <person name="Sykes S."/>
            <person name="Wortman J."/>
            <person name="Nusbaum C."/>
            <person name="Birren B."/>
        </authorList>
    </citation>
    <scope>NUCLEOTIDE SEQUENCE [LARGE SCALE GENOMIC DNA]</scope>
    <source>
        <strain evidence="13">Vietnam Oak-Knoll (FVO)</strain>
    </source>
</reference>
<dbReference type="GO" id="GO:0016787">
    <property type="term" value="F:hydrolase activity"/>
    <property type="evidence" value="ECO:0007669"/>
    <property type="project" value="UniProtKB-KW"/>
</dbReference>
<proteinExistence type="inferred from homology"/>
<dbReference type="InterPro" id="IPR011545">
    <property type="entry name" value="DEAD/DEAH_box_helicase_dom"/>
</dbReference>
<dbReference type="FunFam" id="3.40.50.300:FF:002249">
    <property type="entry name" value="ATP-dependent RNA helicase DDX27"/>
    <property type="match status" value="1"/>
</dbReference>
<name>A0A024VAH1_PLAFA</name>
<dbReference type="SUPFAM" id="SSF52540">
    <property type="entry name" value="P-loop containing nucleoside triphosphate hydrolases"/>
    <property type="match status" value="1"/>
</dbReference>
<evidence type="ECO:0000256" key="2">
    <source>
        <dbReference type="ARBA" id="ARBA00022801"/>
    </source>
</evidence>
<dbReference type="PROSITE" id="PS51194">
    <property type="entry name" value="HELICASE_CTER"/>
    <property type="match status" value="1"/>
</dbReference>
<dbReference type="SMR" id="A0A024VAH1"/>
<evidence type="ECO:0000256" key="8">
    <source>
        <dbReference type="SAM" id="SignalP"/>
    </source>
</evidence>
<evidence type="ECO:0000259" key="9">
    <source>
        <dbReference type="PROSITE" id="PS51192"/>
    </source>
</evidence>
<feature type="domain" description="Helicase ATP-binding" evidence="9">
    <location>
        <begin position="135"/>
        <end position="310"/>
    </location>
</feature>
<protein>
    <recommendedName>
        <fullName evidence="7">ATP-dependent RNA helicase</fullName>
        <ecNumber evidence="7">3.6.4.13</ecNumber>
    </recommendedName>
</protein>
<keyword evidence="3 7" id="KW-0347">Helicase</keyword>
<comment type="domain">
    <text evidence="7">The Q motif is unique to and characteristic of the DEAD box family of RNA helicases and controls ATP binding and hydrolysis.</text>
</comment>
<keyword evidence="4 7" id="KW-0067">ATP-binding</keyword>
<evidence type="ECO:0000259" key="11">
    <source>
        <dbReference type="PROSITE" id="PS51195"/>
    </source>
</evidence>
<feature type="domain" description="DEAD-box RNA helicase Q" evidence="11">
    <location>
        <begin position="100"/>
        <end position="128"/>
    </location>
</feature>
<dbReference type="CDD" id="cd18787">
    <property type="entry name" value="SF2_C_DEAD"/>
    <property type="match status" value="1"/>
</dbReference>
<evidence type="ECO:0000256" key="7">
    <source>
        <dbReference type="RuleBase" id="RU365068"/>
    </source>
</evidence>
<evidence type="ECO:0000259" key="10">
    <source>
        <dbReference type="PROSITE" id="PS51194"/>
    </source>
</evidence>
<dbReference type="EMBL" id="KI925025">
    <property type="protein sequence ID" value="ETW20028.1"/>
    <property type="molecule type" value="Genomic_DNA"/>
</dbReference>